<reference evidence="5" key="2">
    <citation type="submission" date="2025-08" db="UniProtKB">
        <authorList>
            <consortium name="RefSeq"/>
        </authorList>
    </citation>
    <scope>IDENTIFICATION</scope>
    <source>
        <tissue evidence="5">Stem</tissue>
    </source>
</reference>
<sequence>MFTKALNSSVLQQFLAKMGAFNLHFFHDFYTLRKEVETTSERVEEIRNSAGLLQLDQELADLESKATDNSFWDDRSKAQKVLVAMTDVKDKIKMLTDFKTQVEEAETIVKLTEEMDSVDVGLLEEATRIIQDLNKALDQFELSELLSGPYDKEGAVISISAGAGGTDAQVNMQDWADMLLRMYVRWGEKQRYKTRVVEKSAGEEAGIKSATIEIEGRYAYGYISGEKGTHRIVRQSPFNSKGLRQTSFSGVEVMPLLPDESMDVELPEEDLEISFSRAGGKGGQNVNKVETAVRITHIPTGVTVRCTEERSQLANKIKALSRLKAKLLVIAEEQRASEIKQIRGDAVKAEWGQQIRNYVFHPYKLVKDVRTGYETSDIVSVMDGELEPFIKAYLKYKYCMALPTGH</sequence>
<proteinExistence type="inferred from homology"/>
<evidence type="ECO:0000259" key="3">
    <source>
        <dbReference type="PROSITE" id="PS00745"/>
    </source>
</evidence>
<dbReference type="GO" id="GO:0016149">
    <property type="term" value="F:translation release factor activity, codon specific"/>
    <property type="evidence" value="ECO:0007669"/>
    <property type="project" value="InterPro"/>
</dbReference>
<accession>A0A1S4DV20</accession>
<dbReference type="HAMAP" id="MF_00094">
    <property type="entry name" value="Rel_fac_2"/>
    <property type="match status" value="1"/>
</dbReference>
<keyword evidence="2" id="KW-0648">Protein biosynthesis</keyword>
<dbReference type="SMR" id="A0A1S4DV20"/>
<dbReference type="AlphaFoldDB" id="A0A1S4DV20"/>
<dbReference type="Gene3D" id="3.30.70.1660">
    <property type="match status" value="1"/>
</dbReference>
<gene>
    <name evidence="5" type="primary">LOC103487209</name>
</gene>
<dbReference type="SMART" id="SM00937">
    <property type="entry name" value="PCRF"/>
    <property type="match status" value="1"/>
</dbReference>
<dbReference type="RefSeq" id="XP_016899831.1">
    <property type="nucleotide sequence ID" value="XM_017044342.2"/>
</dbReference>
<organism evidence="4 5">
    <name type="scientific">Cucumis melo</name>
    <name type="common">Muskmelon</name>
    <dbReference type="NCBI Taxonomy" id="3656"/>
    <lineage>
        <taxon>Eukaryota</taxon>
        <taxon>Viridiplantae</taxon>
        <taxon>Streptophyta</taxon>
        <taxon>Embryophyta</taxon>
        <taxon>Tracheophyta</taxon>
        <taxon>Spermatophyta</taxon>
        <taxon>Magnoliopsida</taxon>
        <taxon>eudicotyledons</taxon>
        <taxon>Gunneridae</taxon>
        <taxon>Pentapetalae</taxon>
        <taxon>rosids</taxon>
        <taxon>fabids</taxon>
        <taxon>Cucurbitales</taxon>
        <taxon>Cucurbitaceae</taxon>
        <taxon>Benincaseae</taxon>
        <taxon>Cucumis</taxon>
    </lineage>
</organism>
<protein>
    <submittedName>
        <fullName evidence="5">Peptide chain release factor PrfB1, chloroplastic isoform X3</fullName>
    </submittedName>
</protein>
<dbReference type="Proteomes" id="UP001652600">
    <property type="component" value="Chromosome 2"/>
</dbReference>
<dbReference type="PANTHER" id="PTHR43116:SF3">
    <property type="entry name" value="CLASS I PEPTIDE CHAIN RELEASE FACTOR"/>
    <property type="match status" value="1"/>
</dbReference>
<dbReference type="InterPro" id="IPR000352">
    <property type="entry name" value="Pep_chain_release_fac_I"/>
</dbReference>
<dbReference type="PANTHER" id="PTHR43116">
    <property type="entry name" value="PEPTIDE CHAIN RELEASE FACTOR 2"/>
    <property type="match status" value="1"/>
</dbReference>
<evidence type="ECO:0000313" key="5">
    <source>
        <dbReference type="RefSeq" id="XP_016899831.1"/>
    </source>
</evidence>
<evidence type="ECO:0000256" key="1">
    <source>
        <dbReference type="ARBA" id="ARBA00010835"/>
    </source>
</evidence>
<dbReference type="NCBIfam" id="TIGR00020">
    <property type="entry name" value="prfB"/>
    <property type="match status" value="1"/>
</dbReference>
<dbReference type="InterPro" id="IPR005139">
    <property type="entry name" value="PCRF"/>
</dbReference>
<dbReference type="Pfam" id="PF03462">
    <property type="entry name" value="PCRF"/>
    <property type="match status" value="1"/>
</dbReference>
<keyword evidence="4" id="KW-1185">Reference proteome</keyword>
<evidence type="ECO:0000256" key="2">
    <source>
        <dbReference type="ARBA" id="ARBA00022917"/>
    </source>
</evidence>
<evidence type="ECO:0000313" key="4">
    <source>
        <dbReference type="Proteomes" id="UP001652600"/>
    </source>
</evidence>
<dbReference type="InterPro" id="IPR045853">
    <property type="entry name" value="Pep_chain_release_fac_I_sf"/>
</dbReference>
<feature type="domain" description="Prokaryotic-type class I peptide chain release factors" evidence="3">
    <location>
        <begin position="277"/>
        <end position="293"/>
    </location>
</feature>
<dbReference type="Gene3D" id="1.20.58.410">
    <property type="entry name" value="Release factor"/>
    <property type="match status" value="1"/>
</dbReference>
<dbReference type="GeneID" id="103487209"/>
<dbReference type="GO" id="GO:0005737">
    <property type="term" value="C:cytoplasm"/>
    <property type="evidence" value="ECO:0007669"/>
    <property type="project" value="InterPro"/>
</dbReference>
<dbReference type="Gene3D" id="3.30.160.20">
    <property type="match status" value="1"/>
</dbReference>
<dbReference type="Pfam" id="PF00472">
    <property type="entry name" value="RF-1"/>
    <property type="match status" value="1"/>
</dbReference>
<dbReference type="SUPFAM" id="SSF75620">
    <property type="entry name" value="Release factor"/>
    <property type="match status" value="1"/>
</dbReference>
<reference evidence="4" key="1">
    <citation type="submission" date="2025-05" db="UniProtKB">
        <authorList>
            <consortium name="RefSeq"/>
        </authorList>
    </citation>
    <scope>NUCLEOTIDE SEQUENCE [LARGE SCALE GENOMIC DNA]</scope>
</reference>
<dbReference type="PROSITE" id="PS00745">
    <property type="entry name" value="RF_PROK_I"/>
    <property type="match status" value="1"/>
</dbReference>
<comment type="similarity">
    <text evidence="1">Belongs to the prokaryotic/mitochondrial release factor family.</text>
</comment>
<name>A0A1S4DV20_CUCME</name>
<dbReference type="InterPro" id="IPR004374">
    <property type="entry name" value="PrfB"/>
</dbReference>